<geneLocation type="plasmid" evidence="2">
    <name>pNGR234b</name>
</geneLocation>
<dbReference type="AlphaFoldDB" id="Q6W1E4"/>
<keyword evidence="3" id="KW-1185">Reference proteome</keyword>
<geneLocation type="plasmid" evidence="1">
    <name>megaplasmid 2</name>
</geneLocation>
<protein>
    <submittedName>
        <fullName evidence="1">Uncharacterized protein</fullName>
    </submittedName>
</protein>
<dbReference type="PATRIC" id="fig|394.7.peg.946"/>
<name>Q6W1E4_SINFN</name>
<sequence>MGLQSDDPGGNGLRAAARRFPALGSEIGALLARDENFRGLCDDLAAAEEALAAAEQLPEYLRTARRREYEELIKDLAEEIAEALERANIFPISRSPKY</sequence>
<organism evidence="1">
    <name type="scientific">Sinorhizobium fredii (strain NBRC 101917 / NGR234)</name>
    <dbReference type="NCBI Taxonomy" id="394"/>
    <lineage>
        <taxon>Bacteria</taxon>
        <taxon>Pseudomonadati</taxon>
        <taxon>Pseudomonadota</taxon>
        <taxon>Alphaproteobacteria</taxon>
        <taxon>Hyphomicrobiales</taxon>
        <taxon>Rhizobiaceae</taxon>
        <taxon>Sinorhizobium/Ensifer group</taxon>
        <taxon>Sinorhizobium</taxon>
    </lineage>
</organism>
<dbReference type="OrthoDB" id="8085777at2"/>
<keyword evidence="1" id="KW-0614">Plasmid</keyword>
<evidence type="ECO:0000313" key="1">
    <source>
        <dbReference type="EMBL" id="AAQ87424.1"/>
    </source>
</evidence>
<dbReference type="EMBL" id="CP000874">
    <property type="protein sequence ID" value="ACP21964.1"/>
    <property type="molecule type" value="Genomic_DNA"/>
</dbReference>
<gene>
    <name evidence="2" type="ordered locus">NGR_b05020</name>
    <name evidence="1" type="ORF">RNGR00298</name>
</gene>
<dbReference type="Proteomes" id="UP000001054">
    <property type="component" value="Plasmid pNGR234b"/>
</dbReference>
<dbReference type="KEGG" id="rhi:NGR_b05020"/>
<geneLocation type="plasmid" evidence="3">
    <name>sym pNGR234b</name>
</geneLocation>
<dbReference type="RefSeq" id="WP_012706563.1">
    <property type="nucleotide sequence ID" value="NC_012586.1"/>
</dbReference>
<reference evidence="2 3" key="3">
    <citation type="journal article" date="2009" name="Appl. Environ. Microbiol.">
        <title>Rhizobium sp. strain NGR234 possesses a remarkable number of secretion systems.</title>
        <authorList>
            <person name="Schmeisser C."/>
            <person name="Liesegang H."/>
            <person name="Krysciak D."/>
            <person name="Bakkou N."/>
            <person name="Le Quere A."/>
            <person name="Wollherr A."/>
            <person name="Heinemeyer I."/>
            <person name="Morgenstern B."/>
            <person name="Pommerening-Roeser A."/>
            <person name="Flores M."/>
            <person name="Palacios R."/>
            <person name="Brenner S."/>
            <person name="Gottschalk G."/>
            <person name="Schmitz R.A."/>
            <person name="Broughton W.J."/>
            <person name="Perret X."/>
            <person name="Strittmatter A.W."/>
            <person name="Streit W.R."/>
        </authorList>
    </citation>
    <scope>NUCLEOTIDE SEQUENCE [LARGE SCALE GENOMIC DNA]</scope>
    <source>
        <strain evidence="3">NBRC 101917 / NGR234</strain>
        <strain evidence="2">NGR234</strain>
        <plasmid evidence="2">pNGR234b</plasmid>
    </source>
</reference>
<reference evidence="3" key="2">
    <citation type="journal article" date="2004" name="J. Bacteriol.">
        <title>An evolutionary hot spot: the pNGR234b replicon of Rhizobium sp. strain NGR234.</title>
        <authorList>
            <person name="Streit W.R."/>
            <person name="Schmitz R.A."/>
            <person name="Perret X."/>
            <person name="Staehelin C."/>
            <person name="Deakin W.J."/>
            <person name="Raasch C."/>
            <person name="Liesegang H."/>
            <person name="Broughton W.J."/>
        </authorList>
    </citation>
    <scope>NUCLEOTIDE SEQUENCE [LARGE SCALE GENOMIC DNA]</scope>
    <source>
        <strain evidence="3">NBRC 101917 / NGR234</strain>
    </source>
</reference>
<evidence type="ECO:0000313" key="2">
    <source>
        <dbReference type="EMBL" id="ACP21964.1"/>
    </source>
</evidence>
<reference evidence="1" key="1">
    <citation type="submission" date="2003-06" db="EMBL/GenBank/DDBJ databases">
        <title>Comparative DNA analysis of two large contigs of the Rhizobium sp. NGR234 megaplasmid 2.</title>
        <authorList>
            <person name="Broughton W.J."/>
            <person name="Perret X."/>
            <person name="Staehelin C."/>
            <person name="Schmitz R.A."/>
            <person name="Raasch C."/>
            <person name="Liesegang H."/>
            <person name="Gottschalk G."/>
            <person name="Streit W.R."/>
        </authorList>
    </citation>
    <scope>NUCLEOTIDE SEQUENCE</scope>
    <source>
        <strain evidence="1">NGR234</strain>
        <plasmid evidence="1">megaplasmid 2</plasmid>
    </source>
</reference>
<dbReference type="EMBL" id="AY316747">
    <property type="protein sequence ID" value="AAQ87424.1"/>
    <property type="molecule type" value="Genomic_DNA"/>
</dbReference>
<accession>Q6W1E4</accession>
<proteinExistence type="predicted"/>
<dbReference type="HOGENOM" id="CLU_173352_1_0_5"/>
<evidence type="ECO:0000313" key="3">
    <source>
        <dbReference type="Proteomes" id="UP000001054"/>
    </source>
</evidence>